<dbReference type="InterPro" id="IPR009317">
    <property type="entry name" value="ChaB"/>
</dbReference>
<evidence type="ECO:0000313" key="2">
    <source>
        <dbReference type="EMBL" id="ABL75995.1"/>
    </source>
</evidence>
<dbReference type="EMBL" id="EF125867">
    <property type="protein sequence ID" value="ABL75995.1"/>
    <property type="molecule type" value="Genomic_DNA"/>
</dbReference>
<feature type="compositionally biased region" description="Acidic residues" evidence="1">
    <location>
        <begin position="150"/>
        <end position="161"/>
    </location>
</feature>
<feature type="region of interest" description="Disordered" evidence="1">
    <location>
        <begin position="77"/>
        <end position="161"/>
    </location>
</feature>
<dbReference type="GeneID" id="4642949"/>
<dbReference type="SUPFAM" id="SSF140376">
    <property type="entry name" value="ChaB-like"/>
    <property type="match status" value="1"/>
</dbReference>
<evidence type="ECO:0000313" key="3">
    <source>
        <dbReference type="Proteomes" id="UP000214542"/>
    </source>
</evidence>
<feature type="compositionally biased region" description="Polar residues" evidence="1">
    <location>
        <begin position="94"/>
        <end position="103"/>
    </location>
</feature>
<dbReference type="InterPro" id="IPR037205">
    <property type="entry name" value="ChaB_sf"/>
</dbReference>
<name>A1YRA5_9ABAC</name>
<dbReference type="Pfam" id="PF06150">
    <property type="entry name" value="ChaB"/>
    <property type="match status" value="1"/>
</dbReference>
<evidence type="ECO:0000256" key="1">
    <source>
        <dbReference type="SAM" id="MobiDB-lite"/>
    </source>
</evidence>
<dbReference type="RefSeq" id="YP_950773.1">
    <property type="nucleotide sequence ID" value="NC_008725.1"/>
</dbReference>
<feature type="compositionally biased region" description="Basic residues" evidence="1">
    <location>
        <begin position="118"/>
        <end position="128"/>
    </location>
</feature>
<organism evidence="2 3">
    <name type="scientific">Maruca vitrata nucleopolyhedrovirus</name>
    <dbReference type="NCBI Taxonomy" id="1307954"/>
    <lineage>
        <taxon>Viruses</taxon>
        <taxon>Viruses incertae sedis</taxon>
        <taxon>Naldaviricetes</taxon>
        <taxon>Lefavirales</taxon>
        <taxon>Baculoviridae</taxon>
        <taxon>Alphabaculovirus</taxon>
        <taxon>Alphabaculovirus mavitratae</taxon>
    </lineage>
</organism>
<sequence>MYQIPDLLYNEKMPSRAKKLFVETFTKYHKMNGGDEDIAMRKAKKALEEKYVKVDTLQNSWIPRKAAYEIVRDDVDESDDNADNFTKTNDRFVENNNENTSTDYDTEDDERRVNTFNNRKRRVAKQSKSKFPIASTRKRLKRTLPRYDTSEDEDDEYNYNY</sequence>
<dbReference type="Proteomes" id="UP000214542">
    <property type="component" value="Segment"/>
</dbReference>
<keyword evidence="3" id="KW-1185">Reference proteome</keyword>
<proteinExistence type="predicted"/>
<dbReference type="OrthoDB" id="20410at10239"/>
<protein>
    <submittedName>
        <fullName evidence="2">Mv-ORF43 peptide</fullName>
    </submittedName>
</protein>
<reference evidence="2 3" key="1">
    <citation type="journal article" date="2008" name="J. Gen. Virol.">
        <title>Genomic and host range studies of Maruca vitrata nucleopolyhedrovirus.</title>
        <authorList>
            <person name="Chen Y.R."/>
            <person name="Wu C.Y."/>
            <person name="Lee S.T."/>
            <person name="Wu Y.J."/>
            <person name="Lo C.F."/>
            <person name="Tsai M.F."/>
            <person name="Wang C.H."/>
        </authorList>
    </citation>
    <scope>NUCLEOTIDE SEQUENCE [LARGE SCALE GENOMIC DNA]</scope>
</reference>
<accession>A1YRA5</accession>
<dbReference type="KEGG" id="vg:4642949"/>